<dbReference type="Proteomes" id="UP000024329">
    <property type="component" value="Unassembled WGS sequence"/>
</dbReference>
<dbReference type="eggNOG" id="COG0477">
    <property type="taxonomic scope" value="Bacteria"/>
</dbReference>
<feature type="transmembrane region" description="Helical" evidence="7">
    <location>
        <begin position="170"/>
        <end position="198"/>
    </location>
</feature>
<evidence type="ECO:0000256" key="6">
    <source>
        <dbReference type="ARBA" id="ARBA00023136"/>
    </source>
</evidence>
<dbReference type="SUPFAM" id="SSF103473">
    <property type="entry name" value="MFS general substrate transporter"/>
    <property type="match status" value="1"/>
</dbReference>
<dbReference type="Gene3D" id="1.20.1250.20">
    <property type="entry name" value="MFS general substrate transporter like domains"/>
    <property type="match status" value="1"/>
</dbReference>
<dbReference type="InterPro" id="IPR036259">
    <property type="entry name" value="MFS_trans_sf"/>
</dbReference>
<keyword evidence="6 7" id="KW-0472">Membrane</keyword>
<dbReference type="InterPro" id="IPR010290">
    <property type="entry name" value="TM_effector"/>
</dbReference>
<comment type="caution">
    <text evidence="9">The sequence shown here is derived from an EMBL/GenBank/DDBJ whole genome shotgun (WGS) entry which is preliminary data.</text>
</comment>
<dbReference type="RefSeq" id="WP_036524533.1">
    <property type="nucleotide sequence ID" value="NZ_JFYZ01000003.1"/>
</dbReference>
<dbReference type="AlphaFoldDB" id="A0A031K440"/>
<feature type="transmembrane region" description="Helical" evidence="7">
    <location>
        <begin position="321"/>
        <end position="341"/>
    </location>
</feature>
<comment type="subcellular location">
    <subcellularLocation>
        <location evidence="1">Cell membrane</location>
        <topology evidence="1">Multi-pass membrane protein</topology>
    </subcellularLocation>
</comment>
<evidence type="ECO:0000259" key="8">
    <source>
        <dbReference type="PROSITE" id="PS50850"/>
    </source>
</evidence>
<feature type="transmembrane region" description="Helical" evidence="7">
    <location>
        <begin position="381"/>
        <end position="402"/>
    </location>
</feature>
<evidence type="ECO:0000313" key="9">
    <source>
        <dbReference type="EMBL" id="EZP83347.1"/>
    </source>
</evidence>
<feature type="transmembrane region" description="Helical" evidence="7">
    <location>
        <begin position="353"/>
        <end position="375"/>
    </location>
</feature>
<feature type="domain" description="Major facilitator superfamily (MFS) profile" evidence="8">
    <location>
        <begin position="20"/>
        <end position="411"/>
    </location>
</feature>
<feature type="transmembrane region" description="Helical" evidence="7">
    <location>
        <begin position="295"/>
        <end position="315"/>
    </location>
</feature>
<keyword evidence="3" id="KW-1003">Cell membrane</keyword>
<dbReference type="InterPro" id="IPR020846">
    <property type="entry name" value="MFS_dom"/>
</dbReference>
<dbReference type="PANTHER" id="PTHR23513">
    <property type="entry name" value="INTEGRAL MEMBRANE EFFLUX PROTEIN-RELATED"/>
    <property type="match status" value="1"/>
</dbReference>
<dbReference type="PANTHER" id="PTHR23513:SF11">
    <property type="entry name" value="STAPHYLOFERRIN A TRANSPORTER"/>
    <property type="match status" value="1"/>
</dbReference>
<feature type="transmembrane region" description="Helical" evidence="7">
    <location>
        <begin position="24"/>
        <end position="44"/>
    </location>
</feature>
<feature type="transmembrane region" description="Helical" evidence="7">
    <location>
        <begin position="260"/>
        <end position="283"/>
    </location>
</feature>
<feature type="transmembrane region" description="Helical" evidence="7">
    <location>
        <begin position="232"/>
        <end position="254"/>
    </location>
</feature>
<keyword evidence="5 7" id="KW-1133">Transmembrane helix</keyword>
<sequence length="555" mass="59875">MATAQEEEAGGAFAPLRERTFRNIWTASLFSNFGQLFLGVGAQWEMTRLSNSPSMVALVQTAMMIPLMLVTLPAGAIADMFDRRRIAMTGLTFSAVSAAILAAVTFLGLTTPWLLLAFCVLTGAGVALFSPSWQASIPEQVSRTHLPAAVALGTISYNVARSFGPALGGVIVVLYGVKVVFGMTSLLYLPLLTAFFFWRRRHVPSRLPPERIDRAILTGARYALHAPAVRTALLRVLGFGLSTATASALAPLIAKDLLQGNAATFGILLGAQGVGAVGGALFVSQIRAMVSTEWAIRLFAIASGVALVAIGFSHSLVLTCLAFLVVGAGNILTVAMLNVTVQLSAPRWVTARALSLFSSAITAGIGIGAWGWGVVAARHDVAFALVASGLAVAATALLGMVLPIREEPEADMDSVEIGHEPSATLPLTLRSGPLVVEVEYDVDPELAREFYEVMMTMQRVRKRIGGFDWTIARDIENPALWTERYHCPTWGDYLRMRGRYTQADYAIQAQADGFNRSNNGRRVRRRLERPFGSVRWKAESYDPRQETIGYITPGT</sequence>
<accession>A0A031K440</accession>
<dbReference type="GO" id="GO:0005886">
    <property type="term" value="C:plasma membrane"/>
    <property type="evidence" value="ECO:0007669"/>
    <property type="project" value="UniProtKB-SubCell"/>
</dbReference>
<dbReference type="STRING" id="158500.BES08_04835"/>
<feature type="transmembrane region" description="Helical" evidence="7">
    <location>
        <begin position="56"/>
        <end position="74"/>
    </location>
</feature>
<dbReference type="Pfam" id="PF05977">
    <property type="entry name" value="MFS_3"/>
    <property type="match status" value="1"/>
</dbReference>
<reference evidence="9 10" key="1">
    <citation type="submission" date="2014-03" db="EMBL/GenBank/DDBJ databases">
        <title>Whole genome sequence of Novosphingobium resinovorum KF1.</title>
        <authorList>
            <person name="Gan H.M."/>
            <person name="Gan H.Y."/>
            <person name="Chew T.H."/>
            <person name="Savka M.A."/>
        </authorList>
    </citation>
    <scope>NUCLEOTIDE SEQUENCE [LARGE SCALE GENOMIC DNA]</scope>
    <source>
        <strain evidence="9 10">KF1</strain>
    </source>
</reference>
<proteinExistence type="predicted"/>
<evidence type="ECO:0000256" key="2">
    <source>
        <dbReference type="ARBA" id="ARBA00022448"/>
    </source>
</evidence>
<keyword evidence="2" id="KW-0813">Transport</keyword>
<evidence type="ECO:0000313" key="10">
    <source>
        <dbReference type="Proteomes" id="UP000024329"/>
    </source>
</evidence>
<protein>
    <submittedName>
        <fullName evidence="9">Arabinose efflux permease family protein</fullName>
    </submittedName>
</protein>
<feature type="transmembrane region" description="Helical" evidence="7">
    <location>
        <begin position="86"/>
        <end position="107"/>
    </location>
</feature>
<gene>
    <name evidence="9" type="ORF">BV97_01457</name>
</gene>
<evidence type="ECO:0000256" key="7">
    <source>
        <dbReference type="SAM" id="Phobius"/>
    </source>
</evidence>
<evidence type="ECO:0000256" key="3">
    <source>
        <dbReference type="ARBA" id="ARBA00022475"/>
    </source>
</evidence>
<dbReference type="GO" id="GO:0022857">
    <property type="term" value="F:transmembrane transporter activity"/>
    <property type="evidence" value="ECO:0007669"/>
    <property type="project" value="InterPro"/>
</dbReference>
<dbReference type="PATRIC" id="fig|158500.4.peg.1494"/>
<evidence type="ECO:0000256" key="4">
    <source>
        <dbReference type="ARBA" id="ARBA00022692"/>
    </source>
</evidence>
<keyword evidence="4 7" id="KW-0812">Transmembrane</keyword>
<evidence type="ECO:0000256" key="5">
    <source>
        <dbReference type="ARBA" id="ARBA00022989"/>
    </source>
</evidence>
<dbReference type="EMBL" id="JFYZ01000003">
    <property type="protein sequence ID" value="EZP83347.1"/>
    <property type="molecule type" value="Genomic_DNA"/>
</dbReference>
<dbReference type="PROSITE" id="PS50850">
    <property type="entry name" value="MFS"/>
    <property type="match status" value="1"/>
</dbReference>
<organism evidence="9 10">
    <name type="scientific">Novosphingobium resinovorum</name>
    <dbReference type="NCBI Taxonomy" id="158500"/>
    <lineage>
        <taxon>Bacteria</taxon>
        <taxon>Pseudomonadati</taxon>
        <taxon>Pseudomonadota</taxon>
        <taxon>Alphaproteobacteria</taxon>
        <taxon>Sphingomonadales</taxon>
        <taxon>Sphingomonadaceae</taxon>
        <taxon>Novosphingobium</taxon>
    </lineage>
</organism>
<dbReference type="CDD" id="cd06173">
    <property type="entry name" value="MFS_MefA_like"/>
    <property type="match status" value="1"/>
</dbReference>
<evidence type="ECO:0000256" key="1">
    <source>
        <dbReference type="ARBA" id="ARBA00004651"/>
    </source>
</evidence>
<name>A0A031K440_9SPHN</name>